<protein>
    <recommendedName>
        <fullName evidence="4">Anti-sigma factor NepR domain-containing protein</fullName>
    </recommendedName>
</protein>
<comment type="caution">
    <text evidence="2">The sequence shown here is derived from an EMBL/GenBank/DDBJ whole genome shotgun (WGS) entry which is preliminary data.</text>
</comment>
<name>A0ABU5DUH5_9PROT</name>
<accession>A0ABU5DUH5</accession>
<gene>
    <name evidence="2" type="ORF">SMD31_03375</name>
</gene>
<sequence>MNSPEKNVSKPSGTTVQASDTDVTGALSASTERNPHGAAGARAPQPMDRWFDDQLSRLFNDVTSEPLPPDLADLVGKLRAQGKKPDDK</sequence>
<feature type="compositionally biased region" description="Polar residues" evidence="1">
    <location>
        <begin position="1"/>
        <end position="32"/>
    </location>
</feature>
<evidence type="ECO:0008006" key="4">
    <source>
        <dbReference type="Google" id="ProtNLM"/>
    </source>
</evidence>
<feature type="region of interest" description="Disordered" evidence="1">
    <location>
        <begin position="1"/>
        <end position="48"/>
    </location>
</feature>
<feature type="region of interest" description="Disordered" evidence="1">
    <location>
        <begin position="61"/>
        <end position="88"/>
    </location>
</feature>
<dbReference type="Proteomes" id="UP001271769">
    <property type="component" value="Unassembled WGS sequence"/>
</dbReference>
<evidence type="ECO:0000313" key="2">
    <source>
        <dbReference type="EMBL" id="MDY0870942.1"/>
    </source>
</evidence>
<dbReference type="RefSeq" id="WP_320499313.1">
    <property type="nucleotide sequence ID" value="NZ_JAXCLX010000001.1"/>
</dbReference>
<proteinExistence type="predicted"/>
<keyword evidence="3" id="KW-1185">Reference proteome</keyword>
<organism evidence="2 3">
    <name type="scientific">Dongia rigui</name>
    <dbReference type="NCBI Taxonomy" id="940149"/>
    <lineage>
        <taxon>Bacteria</taxon>
        <taxon>Pseudomonadati</taxon>
        <taxon>Pseudomonadota</taxon>
        <taxon>Alphaproteobacteria</taxon>
        <taxon>Rhodospirillales</taxon>
        <taxon>Dongiaceae</taxon>
        <taxon>Dongia</taxon>
    </lineage>
</organism>
<dbReference type="EMBL" id="JAXCLX010000001">
    <property type="protein sequence ID" value="MDY0870942.1"/>
    <property type="molecule type" value="Genomic_DNA"/>
</dbReference>
<evidence type="ECO:0000313" key="3">
    <source>
        <dbReference type="Proteomes" id="UP001271769"/>
    </source>
</evidence>
<evidence type="ECO:0000256" key="1">
    <source>
        <dbReference type="SAM" id="MobiDB-lite"/>
    </source>
</evidence>
<reference evidence="2 3" key="1">
    <citation type="journal article" date="2013" name="Antonie Van Leeuwenhoek">
        <title>Dongia rigui sp. nov., isolated from freshwater of a large wetland in Korea.</title>
        <authorList>
            <person name="Baik K.S."/>
            <person name="Hwang Y.M."/>
            <person name="Choi J.S."/>
            <person name="Kwon J."/>
            <person name="Seong C.N."/>
        </authorList>
    </citation>
    <scope>NUCLEOTIDE SEQUENCE [LARGE SCALE GENOMIC DNA]</scope>
    <source>
        <strain evidence="2 3">04SU4-P</strain>
    </source>
</reference>